<dbReference type="EMBL" id="UINC01013965">
    <property type="protein sequence ID" value="SVA59911.1"/>
    <property type="molecule type" value="Genomic_DNA"/>
</dbReference>
<feature type="region of interest" description="Disordered" evidence="1">
    <location>
        <begin position="43"/>
        <end position="82"/>
    </location>
</feature>
<evidence type="ECO:0000256" key="1">
    <source>
        <dbReference type="SAM" id="MobiDB-lite"/>
    </source>
</evidence>
<accession>A0A381X5Z1</accession>
<dbReference type="AlphaFoldDB" id="A0A381X5Z1"/>
<organism evidence="2">
    <name type="scientific">marine metagenome</name>
    <dbReference type="NCBI Taxonomy" id="408172"/>
    <lineage>
        <taxon>unclassified sequences</taxon>
        <taxon>metagenomes</taxon>
        <taxon>ecological metagenomes</taxon>
    </lineage>
</organism>
<reference evidence="2" key="1">
    <citation type="submission" date="2018-05" db="EMBL/GenBank/DDBJ databases">
        <authorList>
            <person name="Lanie J.A."/>
            <person name="Ng W.-L."/>
            <person name="Kazmierczak K.M."/>
            <person name="Andrzejewski T.M."/>
            <person name="Davidsen T.M."/>
            <person name="Wayne K.J."/>
            <person name="Tettelin H."/>
            <person name="Glass J.I."/>
            <person name="Rusch D."/>
            <person name="Podicherti R."/>
            <person name="Tsui H.-C.T."/>
            <person name="Winkler M.E."/>
        </authorList>
    </citation>
    <scope>NUCLEOTIDE SEQUENCE</scope>
</reference>
<dbReference type="Gene3D" id="3.30.1120.10">
    <property type="match status" value="1"/>
</dbReference>
<name>A0A381X5Z1_9ZZZZ</name>
<sequence length="82" mass="9493">MITLRNGTRELYNLKDDLSETRNLLEKNKEEAAGLQKLLQSYIDKGRSTPGPAQKNEFDFDLEKSGDKKRNKKNKKNPPEEK</sequence>
<dbReference type="InterPro" id="IPR017850">
    <property type="entry name" value="Alkaline_phosphatase_core_sf"/>
</dbReference>
<evidence type="ECO:0000313" key="2">
    <source>
        <dbReference type="EMBL" id="SVA59911.1"/>
    </source>
</evidence>
<protein>
    <submittedName>
        <fullName evidence="2">Uncharacterized protein</fullName>
    </submittedName>
</protein>
<gene>
    <name evidence="2" type="ORF">METZ01_LOCUS112765</name>
</gene>
<feature type="compositionally biased region" description="Basic and acidic residues" evidence="1">
    <location>
        <begin position="56"/>
        <end position="68"/>
    </location>
</feature>
<dbReference type="SUPFAM" id="SSF53649">
    <property type="entry name" value="Alkaline phosphatase-like"/>
    <property type="match status" value="1"/>
</dbReference>
<proteinExistence type="predicted"/>